<evidence type="ECO:0000256" key="1">
    <source>
        <dbReference type="SAM" id="SignalP"/>
    </source>
</evidence>
<comment type="caution">
    <text evidence="2">The sequence shown here is derived from an EMBL/GenBank/DDBJ whole genome shotgun (WGS) entry which is preliminary data.</text>
</comment>
<reference evidence="2" key="1">
    <citation type="submission" date="2020-12" db="EMBL/GenBank/DDBJ databases">
        <title>Prauserella sp. ASG 168, a novel actinomycete isolated from cave rock.</title>
        <authorList>
            <person name="Suriyachadkun C."/>
        </authorList>
    </citation>
    <scope>NUCLEOTIDE SEQUENCE</scope>
    <source>
        <strain evidence="2">ASG 168</strain>
    </source>
</reference>
<organism evidence="2 3">
    <name type="scientific">Prauserella cavernicola</name>
    <dbReference type="NCBI Taxonomy" id="2800127"/>
    <lineage>
        <taxon>Bacteria</taxon>
        <taxon>Bacillati</taxon>
        <taxon>Actinomycetota</taxon>
        <taxon>Actinomycetes</taxon>
        <taxon>Pseudonocardiales</taxon>
        <taxon>Pseudonocardiaceae</taxon>
        <taxon>Prauserella</taxon>
    </lineage>
</organism>
<keyword evidence="1" id="KW-0732">Signal</keyword>
<dbReference type="EMBL" id="JAENJH010000003">
    <property type="protein sequence ID" value="MBK1785888.1"/>
    <property type="molecule type" value="Genomic_DNA"/>
</dbReference>
<accession>A0A934QV52</accession>
<dbReference type="AlphaFoldDB" id="A0A934QV52"/>
<sequence length="278" mass="29482">MRAAVVGTVALVLTLLTSVAAPSASAQSRDPLGCATTLDCSLAEIDAMTMPDRLEFLRAMSEGPAADIVGGHAPRWGNIEGIIAFFAAHEMGASGTWVSYVDAGILEGIERGIAIASGRGTDTFGNPGSLSWASYLQRLRDGELESRSAHDRAWSEAEQAATDHGVFVAEQVNGIAPSAVEQRFFAYSEFYRWALRTRPALLDVVSPGVRPGETVQLTFVDWFTDVTNPVPARKGADLALDLAEFDLAGGPVSGLLLLHAYAIHLAPDYLAAARAHTS</sequence>
<gene>
    <name evidence="2" type="ORF">JHE00_16265</name>
</gene>
<evidence type="ECO:0000313" key="2">
    <source>
        <dbReference type="EMBL" id="MBK1785888.1"/>
    </source>
</evidence>
<evidence type="ECO:0000313" key="3">
    <source>
        <dbReference type="Proteomes" id="UP000635245"/>
    </source>
</evidence>
<dbReference type="RefSeq" id="WP_200318892.1">
    <property type="nucleotide sequence ID" value="NZ_JAENJH010000003.1"/>
</dbReference>
<name>A0A934QV52_9PSEU</name>
<proteinExistence type="predicted"/>
<keyword evidence="3" id="KW-1185">Reference proteome</keyword>
<protein>
    <submittedName>
        <fullName evidence="2">Uncharacterized protein</fullName>
    </submittedName>
</protein>
<feature type="signal peptide" evidence="1">
    <location>
        <begin position="1"/>
        <end position="26"/>
    </location>
</feature>
<feature type="chain" id="PRO_5037589384" evidence="1">
    <location>
        <begin position="27"/>
        <end position="278"/>
    </location>
</feature>
<dbReference type="Proteomes" id="UP000635245">
    <property type="component" value="Unassembled WGS sequence"/>
</dbReference>